<dbReference type="WBParaSite" id="nRc.2.0.1.t23750-RA">
    <property type="protein sequence ID" value="nRc.2.0.1.t23750-RA"/>
    <property type="gene ID" value="nRc.2.0.1.g23750"/>
</dbReference>
<dbReference type="Proteomes" id="UP000887565">
    <property type="component" value="Unplaced"/>
</dbReference>
<accession>A0A915JD68</accession>
<organism evidence="2 3">
    <name type="scientific">Romanomermis culicivorax</name>
    <name type="common">Nematode worm</name>
    <dbReference type="NCBI Taxonomy" id="13658"/>
    <lineage>
        <taxon>Eukaryota</taxon>
        <taxon>Metazoa</taxon>
        <taxon>Ecdysozoa</taxon>
        <taxon>Nematoda</taxon>
        <taxon>Enoplea</taxon>
        <taxon>Dorylaimia</taxon>
        <taxon>Mermithida</taxon>
        <taxon>Mermithoidea</taxon>
        <taxon>Mermithidae</taxon>
        <taxon>Romanomermis</taxon>
    </lineage>
</organism>
<sequence>MNRGDTNNNRQLLWGRRQQQREQRGKYSTFKVKGIVVLTTSAVGRRPVPVLQFDSIKVSEPAAASVYVIM</sequence>
<evidence type="ECO:0000313" key="3">
    <source>
        <dbReference type="WBParaSite" id="nRc.2.0.1.t23750-RA"/>
    </source>
</evidence>
<evidence type="ECO:0000313" key="2">
    <source>
        <dbReference type="Proteomes" id="UP000887565"/>
    </source>
</evidence>
<evidence type="ECO:0000256" key="1">
    <source>
        <dbReference type="SAM" id="MobiDB-lite"/>
    </source>
</evidence>
<keyword evidence="2" id="KW-1185">Reference proteome</keyword>
<reference evidence="3" key="1">
    <citation type="submission" date="2022-11" db="UniProtKB">
        <authorList>
            <consortium name="WormBaseParasite"/>
        </authorList>
    </citation>
    <scope>IDENTIFICATION</scope>
</reference>
<name>A0A915JD68_ROMCU</name>
<dbReference type="AlphaFoldDB" id="A0A915JD68"/>
<proteinExistence type="predicted"/>
<feature type="region of interest" description="Disordered" evidence="1">
    <location>
        <begin position="1"/>
        <end position="22"/>
    </location>
</feature>
<protein>
    <submittedName>
        <fullName evidence="3">Uncharacterized protein</fullName>
    </submittedName>
</protein>